<reference evidence="1 2" key="1">
    <citation type="submission" date="2024-01" db="EMBL/GenBank/DDBJ databases">
        <title>Genome assemblies of Stephania.</title>
        <authorList>
            <person name="Yang L."/>
        </authorList>
    </citation>
    <scope>NUCLEOTIDE SEQUENCE [LARGE SCALE GENOMIC DNA]</scope>
    <source>
        <strain evidence="1">QJT</strain>
        <tissue evidence="1">Leaf</tissue>
    </source>
</reference>
<proteinExistence type="predicted"/>
<gene>
    <name evidence="1" type="ORF">Sjap_005232</name>
</gene>
<comment type="caution">
    <text evidence="1">The sequence shown here is derived from an EMBL/GenBank/DDBJ whole genome shotgun (WGS) entry which is preliminary data.</text>
</comment>
<accession>A0AAP0PJV3</accession>
<keyword evidence="2" id="KW-1185">Reference proteome</keyword>
<evidence type="ECO:0000313" key="1">
    <source>
        <dbReference type="EMBL" id="KAK9145329.1"/>
    </source>
</evidence>
<name>A0AAP0PJV3_9MAGN</name>
<protein>
    <submittedName>
        <fullName evidence="1">Uncharacterized protein</fullName>
    </submittedName>
</protein>
<dbReference type="Proteomes" id="UP001417504">
    <property type="component" value="Unassembled WGS sequence"/>
</dbReference>
<dbReference type="AlphaFoldDB" id="A0AAP0PJV3"/>
<evidence type="ECO:0000313" key="2">
    <source>
        <dbReference type="Proteomes" id="UP001417504"/>
    </source>
</evidence>
<sequence length="92" mass="9823">MSLFCLSSTSSPLPPPSFSSLLFRSAPTPPSSVSRFSPPLPLIFSLPSAPSYPILISFLSSSPPHPPPSANLSLPPVSTLSPFFFFFFLPRG</sequence>
<organism evidence="1 2">
    <name type="scientific">Stephania japonica</name>
    <dbReference type="NCBI Taxonomy" id="461633"/>
    <lineage>
        <taxon>Eukaryota</taxon>
        <taxon>Viridiplantae</taxon>
        <taxon>Streptophyta</taxon>
        <taxon>Embryophyta</taxon>
        <taxon>Tracheophyta</taxon>
        <taxon>Spermatophyta</taxon>
        <taxon>Magnoliopsida</taxon>
        <taxon>Ranunculales</taxon>
        <taxon>Menispermaceae</taxon>
        <taxon>Menispermoideae</taxon>
        <taxon>Cissampelideae</taxon>
        <taxon>Stephania</taxon>
    </lineage>
</organism>
<dbReference type="EMBL" id="JBBNAE010000002">
    <property type="protein sequence ID" value="KAK9145329.1"/>
    <property type="molecule type" value="Genomic_DNA"/>
</dbReference>